<evidence type="ECO:0000256" key="9">
    <source>
        <dbReference type="ARBA" id="ARBA00022801"/>
    </source>
</evidence>
<dbReference type="PANTHER" id="PTHR12553:SF49">
    <property type="entry name" value="ZINC PHOSPHODIESTERASE ELAC PROTEIN 2"/>
    <property type="match status" value="1"/>
</dbReference>
<dbReference type="InterPro" id="IPR004827">
    <property type="entry name" value="bZIP"/>
</dbReference>
<dbReference type="CDD" id="cd07718">
    <property type="entry name" value="RNaseZ_ELAC1_ELAC2-C-term-like_MBL-fold"/>
    <property type="match status" value="1"/>
</dbReference>
<dbReference type="InterPro" id="IPR036866">
    <property type="entry name" value="RibonucZ/Hydroxyglut_hydro"/>
</dbReference>
<comment type="caution">
    <text evidence="13">The sequence shown here is derived from an EMBL/GenBank/DDBJ whole genome shotgun (WGS) entry which is preliminary data.</text>
</comment>
<evidence type="ECO:0000256" key="5">
    <source>
        <dbReference type="ARBA" id="ARBA00022694"/>
    </source>
</evidence>
<dbReference type="SMART" id="SM00338">
    <property type="entry name" value="BRLZ"/>
    <property type="match status" value="1"/>
</dbReference>
<gene>
    <name evidence="13" type="ORF">Egran_00280</name>
</gene>
<dbReference type="GO" id="GO:1990180">
    <property type="term" value="P:mitochondrial tRNA 3'-end processing"/>
    <property type="evidence" value="ECO:0007669"/>
    <property type="project" value="TreeGrafter"/>
</dbReference>
<evidence type="ECO:0000313" key="14">
    <source>
        <dbReference type="Proteomes" id="UP000243515"/>
    </source>
</evidence>
<evidence type="ECO:0000256" key="11">
    <source>
        <dbReference type="SAM" id="MobiDB-lite"/>
    </source>
</evidence>
<feature type="non-terminal residue" evidence="13">
    <location>
        <position position="1652"/>
    </location>
</feature>
<keyword evidence="9" id="KW-0378">Hydrolase</keyword>
<evidence type="ECO:0000256" key="1">
    <source>
        <dbReference type="ARBA" id="ARBA00000402"/>
    </source>
</evidence>
<feature type="region of interest" description="Disordered" evidence="11">
    <location>
        <begin position="1586"/>
        <end position="1652"/>
    </location>
</feature>
<dbReference type="OrthoDB" id="527344at2759"/>
<dbReference type="GO" id="GO:0046872">
    <property type="term" value="F:metal ion binding"/>
    <property type="evidence" value="ECO:0007669"/>
    <property type="project" value="UniProtKB-KW"/>
</dbReference>
<evidence type="ECO:0000313" key="13">
    <source>
        <dbReference type="EMBL" id="OXV11959.1"/>
    </source>
</evidence>
<feature type="region of interest" description="Disordered" evidence="11">
    <location>
        <begin position="170"/>
        <end position="303"/>
    </location>
</feature>
<feature type="compositionally biased region" description="Polar residues" evidence="11">
    <location>
        <begin position="1597"/>
        <end position="1615"/>
    </location>
</feature>
<dbReference type="Gene3D" id="3.60.15.10">
    <property type="entry name" value="Ribonuclease Z/Hydroxyacylglutathione hydrolase-like"/>
    <property type="match status" value="2"/>
</dbReference>
<dbReference type="SUPFAM" id="SSF56281">
    <property type="entry name" value="Metallo-hydrolase/oxidoreductase"/>
    <property type="match status" value="2"/>
</dbReference>
<dbReference type="GO" id="GO:0005739">
    <property type="term" value="C:mitochondrion"/>
    <property type="evidence" value="ECO:0007669"/>
    <property type="project" value="TreeGrafter"/>
</dbReference>
<organism evidence="13 14">
    <name type="scientific">Elaphomyces granulatus</name>
    <dbReference type="NCBI Taxonomy" id="519963"/>
    <lineage>
        <taxon>Eukaryota</taxon>
        <taxon>Fungi</taxon>
        <taxon>Dikarya</taxon>
        <taxon>Ascomycota</taxon>
        <taxon>Pezizomycotina</taxon>
        <taxon>Eurotiomycetes</taxon>
        <taxon>Eurotiomycetidae</taxon>
        <taxon>Eurotiales</taxon>
        <taxon>Elaphomycetaceae</taxon>
        <taxon>Elaphomyces</taxon>
    </lineage>
</organism>
<dbReference type="InterPro" id="IPR046347">
    <property type="entry name" value="bZIP_sf"/>
</dbReference>
<evidence type="ECO:0000256" key="10">
    <source>
        <dbReference type="ARBA" id="ARBA00022833"/>
    </source>
</evidence>
<dbReference type="Proteomes" id="UP000243515">
    <property type="component" value="Unassembled WGS sequence"/>
</dbReference>
<dbReference type="InterPro" id="IPR047151">
    <property type="entry name" value="RNZ2-like"/>
</dbReference>
<dbReference type="PANTHER" id="PTHR12553">
    <property type="entry name" value="ZINC PHOSPHODIESTERASE ELAC PROTEIN 2"/>
    <property type="match status" value="1"/>
</dbReference>
<keyword evidence="10" id="KW-0862">Zinc</keyword>
<dbReference type="EC" id="3.1.26.11" evidence="4"/>
<name>A0A232M6E6_9EURO</name>
<feature type="domain" description="BZIP" evidence="12">
    <location>
        <begin position="292"/>
        <end position="355"/>
    </location>
</feature>
<feature type="compositionally biased region" description="Polar residues" evidence="11">
    <location>
        <begin position="1511"/>
        <end position="1525"/>
    </location>
</feature>
<dbReference type="Pfam" id="PF23023">
    <property type="entry name" value="Anti-Pycsar_Apyc1"/>
    <property type="match status" value="1"/>
</dbReference>
<feature type="compositionally biased region" description="Low complexity" evidence="11">
    <location>
        <begin position="1617"/>
        <end position="1628"/>
    </location>
</feature>
<feature type="region of interest" description="Disordered" evidence="11">
    <location>
        <begin position="682"/>
        <end position="723"/>
    </location>
</feature>
<evidence type="ECO:0000256" key="6">
    <source>
        <dbReference type="ARBA" id="ARBA00022722"/>
    </source>
</evidence>
<protein>
    <recommendedName>
        <fullName evidence="4">ribonuclease Z</fullName>
        <ecNumber evidence="4">3.1.26.11</ecNumber>
    </recommendedName>
</protein>
<dbReference type="InterPro" id="IPR027794">
    <property type="entry name" value="tRNase_Z_dom"/>
</dbReference>
<dbReference type="PROSITE" id="PS50217">
    <property type="entry name" value="BZIP"/>
    <property type="match status" value="1"/>
</dbReference>
<reference evidence="13 14" key="1">
    <citation type="journal article" date="2015" name="Environ. Microbiol.">
        <title>Metagenome sequence of Elaphomyces granulatus from sporocarp tissue reveals Ascomycota ectomycorrhizal fingerprints of genome expansion and a Proteobacteria-rich microbiome.</title>
        <authorList>
            <person name="Quandt C.A."/>
            <person name="Kohler A."/>
            <person name="Hesse C.N."/>
            <person name="Sharpton T.J."/>
            <person name="Martin F."/>
            <person name="Spatafora J.W."/>
        </authorList>
    </citation>
    <scope>NUCLEOTIDE SEQUENCE [LARGE SCALE GENOMIC DNA]</scope>
    <source>
        <strain evidence="13 14">OSC145934</strain>
    </source>
</reference>
<sequence>MATLTEYPIITTSASPLSDINATYDHEFDSFLDLDQFNYPTSTSESAKGQPALATQSSIASSEIPFPGPSHQYDDHLQQTGLPPGGLAQAMSFNRPTGMAIGAGHRGLPMNGDRFSPSYLKQEDSMVDFGTAPTRNPSEMDLEADSLSPVPPFFMPSSNTTQFVDPNALGEREVSPIPPPAGRMYPGMHKQQAALARAAQQKQRQQQQQQRNVDEQAQQTGRQQNRGVRPVDPAVEERISRLLQQMRQKSAAQNEDASSPTSLLPQIARMKKDEDDMDEDERLLASEEGKKLSSKERRQLRNKVSARAFRSRRKEYISQLEGEVAAKTTESTELRLQNHVILEENARLTDLIRMLLSSPHFSSVLNDLSMNGPPPQFQVPQQQPPTVTQPSLQPNARRDVPTTQDFPLQQNFHVGMVTVPEPRMNLSPMDVHPGWNSGIDLNFTHTPVFAVLDVPEGPALDTELLSGKVLQMDFTPSESAKDELPCLDRPPVYEIPRVDSMAQTPCRHIENDTSDPALSLFLDTNLAPSKTPPKDLPRLLHSIVPDKSSHDLTFIVKNDSTDPNPFSTFKETTPCGVGNKPMKFFYRILSTPTADTPGTAVLLNFPDKRYLFGQISEGTQRACTEVGVRFSYLADIFLTGRTEWANTGGLIGVILTLADASASAAASVAETQKIREARLQVPQSIEKTSSRPQTPIGQITGANGVPSSQQSPRRGVDQRNSLTIHGGKNITHTIATTRRFVFRMGMPLFTKEYEGDDIATGEEDGRTDPFEKPSWSDANIKVWAMPIVPSSANNGSISGGLPHSPRKRRRDEFREQRTGDREDLEQYVKDQIVRQSVVTNMFNSSWTMDSLAEMPLASVKLPATLYTRNPETKDLEQYDGPLPGGEEPVPDIKVLVRLPWPGASIEKIPPTTRWEEALSYVVRNYDLRGKFDPQKAQELKVPKGRSYSHLTQGISVQSEDGNTITPDMVLGPSRPGRGVAIIDLPSPDYVENLISRREWQSPAVTAGLEAFLWILGPGVGDHPLLREFVAGMSHCKHIVSSSDYCPNYLALNSSAGSSVRLARLNSDCYSIPVHDNVTLPQPGTPMAGTRSTSGIVQDSTFKPAERGLIIDVEPKFGLNREKVIPLFNPAKILKSIPHSVAQRMASIRHRIRKPGFQKKLLKIQSELIGADVEIIALGTGSSIPSKYRNVSATLIKVPQRGYYLLDCGENTLGQLKRVFEPEQLKEVLSNLRMIWISHLHADHHLGLVSVIKAWYNENYGKKASIVDRVEIDMAQILLEKRLFVVSEETMAIWLEDYASVEDYGFHKLIPLVASPYQDCDGSIQTTFSYRHCRADGTYPNSQLAHTAPTTTTLRFDDTSSPLTPLLHSATGLSNLLCTNVFHCRGSLAASFIFPDGFKLSYSGDCRPSADFAAIGRDSTVLIHEATFQDDMAGSAIAKRHSTTTEALEVGREMRAGTIVLTHFSQRYQKIARLDGRSWIAKKAEASQSTHDPLPEKGLTDLEASGPPDPTVSRNPQPPSDSSVWKRQSFTAPVALAFDYMRLRVGDIPIAQFYAPAFEKLIDVLERTVAQEAEALQEQLQKELAEKAKKKGKKGVTDNATAPRTAEQLETPTVTRKSAWSASESESGWTVSESETESNSGVEPEAEKLSSTM</sequence>
<feature type="region of interest" description="Disordered" evidence="11">
    <location>
        <begin position="1483"/>
        <end position="1525"/>
    </location>
</feature>
<feature type="compositionally biased region" description="Polar residues" evidence="11">
    <location>
        <begin position="1629"/>
        <end position="1640"/>
    </location>
</feature>
<dbReference type="SUPFAM" id="SSF57959">
    <property type="entry name" value="Leucine zipper domain"/>
    <property type="match status" value="1"/>
</dbReference>
<evidence type="ECO:0000256" key="2">
    <source>
        <dbReference type="ARBA" id="ARBA00001947"/>
    </source>
</evidence>
<feature type="region of interest" description="Disordered" evidence="11">
    <location>
        <begin position="41"/>
        <end position="66"/>
    </location>
</feature>
<keyword evidence="14" id="KW-1185">Reference proteome</keyword>
<dbReference type="CDD" id="cd14810">
    <property type="entry name" value="bZIP_u1"/>
    <property type="match status" value="1"/>
</dbReference>
<feature type="compositionally biased region" description="Low complexity" evidence="11">
    <location>
        <begin position="191"/>
        <end position="219"/>
    </location>
</feature>
<feature type="compositionally biased region" description="Basic and acidic residues" evidence="11">
    <location>
        <begin position="810"/>
        <end position="822"/>
    </location>
</feature>
<evidence type="ECO:0000256" key="3">
    <source>
        <dbReference type="ARBA" id="ARBA00007823"/>
    </source>
</evidence>
<comment type="catalytic activity">
    <reaction evidence="1">
        <text>Endonucleolytic cleavage of RNA, removing extra 3' nucleotides from tRNA precursor, generating 3' termini of tRNAs. A 3'-hydroxy group is left at the tRNA terminus and a 5'-phosphoryl group is left at the trailer molecule.</text>
        <dbReference type="EC" id="3.1.26.11"/>
    </reaction>
</comment>
<dbReference type="Pfam" id="PF13691">
    <property type="entry name" value="Lactamase_B_4"/>
    <property type="match status" value="1"/>
</dbReference>
<comment type="cofactor">
    <cofactor evidence="2">
        <name>Zn(2+)</name>
        <dbReference type="ChEBI" id="CHEBI:29105"/>
    </cofactor>
</comment>
<evidence type="ECO:0000256" key="7">
    <source>
        <dbReference type="ARBA" id="ARBA00022723"/>
    </source>
</evidence>
<dbReference type="Gene3D" id="1.20.5.170">
    <property type="match status" value="1"/>
</dbReference>
<evidence type="ECO:0000256" key="8">
    <source>
        <dbReference type="ARBA" id="ARBA00022759"/>
    </source>
</evidence>
<feature type="region of interest" description="Disordered" evidence="11">
    <location>
        <begin position="791"/>
        <end position="822"/>
    </location>
</feature>
<proteinExistence type="inferred from homology"/>
<dbReference type="GO" id="GO:0003700">
    <property type="term" value="F:DNA-binding transcription factor activity"/>
    <property type="evidence" value="ECO:0007669"/>
    <property type="project" value="InterPro"/>
</dbReference>
<dbReference type="GO" id="GO:0042781">
    <property type="term" value="F:3'-tRNA processing endoribonuclease activity"/>
    <property type="evidence" value="ECO:0007669"/>
    <property type="project" value="UniProtKB-EC"/>
</dbReference>
<keyword evidence="6" id="KW-0540">Nuclease</keyword>
<comment type="similarity">
    <text evidence="3">Belongs to the RNase Z family.</text>
</comment>
<feature type="compositionally biased region" description="Polar residues" evidence="11">
    <location>
        <begin position="41"/>
        <end position="61"/>
    </location>
</feature>
<feature type="compositionally biased region" description="Polar residues" evidence="11">
    <location>
        <begin position="242"/>
        <end position="264"/>
    </location>
</feature>
<dbReference type="Pfam" id="PF00170">
    <property type="entry name" value="bZIP_1"/>
    <property type="match status" value="1"/>
</dbReference>
<feature type="compositionally biased region" description="Basic and acidic residues" evidence="11">
    <location>
        <begin position="282"/>
        <end position="299"/>
    </location>
</feature>
<feature type="region of interest" description="Disordered" evidence="11">
    <location>
        <begin position="369"/>
        <end position="396"/>
    </location>
</feature>
<evidence type="ECO:0000256" key="4">
    <source>
        <dbReference type="ARBA" id="ARBA00012477"/>
    </source>
</evidence>
<accession>A0A232M6E6</accession>
<feature type="compositionally biased region" description="Low complexity" evidence="11">
    <location>
        <begin position="378"/>
        <end position="394"/>
    </location>
</feature>
<dbReference type="EMBL" id="NPHW01002206">
    <property type="protein sequence ID" value="OXV11959.1"/>
    <property type="molecule type" value="Genomic_DNA"/>
</dbReference>
<keyword evidence="5" id="KW-0819">tRNA processing</keyword>
<keyword evidence="7" id="KW-0479">Metal-binding</keyword>
<evidence type="ECO:0000259" key="12">
    <source>
        <dbReference type="PROSITE" id="PS50217"/>
    </source>
</evidence>
<keyword evidence="8" id="KW-0255">Endonuclease</keyword>